<dbReference type="EMBL" id="ODYU01004572">
    <property type="protein sequence ID" value="SOQ44587.1"/>
    <property type="molecule type" value="Genomic_DNA"/>
</dbReference>
<protein>
    <submittedName>
        <fullName evidence="1">SFRICE_024032</fullName>
    </submittedName>
</protein>
<organism evidence="1">
    <name type="scientific">Spodoptera frugiperda</name>
    <name type="common">Fall armyworm</name>
    <dbReference type="NCBI Taxonomy" id="7108"/>
    <lineage>
        <taxon>Eukaryota</taxon>
        <taxon>Metazoa</taxon>
        <taxon>Ecdysozoa</taxon>
        <taxon>Arthropoda</taxon>
        <taxon>Hexapoda</taxon>
        <taxon>Insecta</taxon>
        <taxon>Pterygota</taxon>
        <taxon>Neoptera</taxon>
        <taxon>Endopterygota</taxon>
        <taxon>Lepidoptera</taxon>
        <taxon>Glossata</taxon>
        <taxon>Ditrysia</taxon>
        <taxon>Noctuoidea</taxon>
        <taxon>Noctuidae</taxon>
        <taxon>Amphipyrinae</taxon>
        <taxon>Spodoptera</taxon>
    </lineage>
</organism>
<proteinExistence type="predicted"/>
<gene>
    <name evidence="1" type="ORF">SFRICE_024032</name>
</gene>
<sequence>MLEAHIHEQYSATQDAAIAPLLRLLYAANTSVGEPCFGIAAGTTEVIPRPSRKPTRNNACVVFSCELEQEKHLLRRRLDTTQGEYEARLLELQNDIRELTAKIDSRDTSVKQSTLGAKDKQIKSTITINSL</sequence>
<accession>A0A2H1VUS6</accession>
<dbReference type="AlphaFoldDB" id="A0A2H1VUS6"/>
<dbReference type="OrthoDB" id="9451547at2759"/>
<evidence type="ECO:0000313" key="1">
    <source>
        <dbReference type="EMBL" id="SOQ44587.1"/>
    </source>
</evidence>
<reference evidence="1" key="1">
    <citation type="submission" date="2016-07" db="EMBL/GenBank/DDBJ databases">
        <authorList>
            <person name="Bretaudeau A."/>
        </authorList>
    </citation>
    <scope>NUCLEOTIDE SEQUENCE</scope>
    <source>
        <strain evidence="1">Rice</strain>
        <tissue evidence="1">Whole body</tissue>
    </source>
</reference>
<name>A0A2H1VUS6_SPOFR</name>